<evidence type="ECO:0000313" key="8">
    <source>
        <dbReference type="EMBL" id="GAI30150.1"/>
    </source>
</evidence>
<dbReference type="EC" id="2.7.2.3" evidence="3"/>
<dbReference type="AlphaFoldDB" id="X1NTM6"/>
<dbReference type="InterPro" id="IPR015824">
    <property type="entry name" value="Phosphoglycerate_kinase_N"/>
</dbReference>
<dbReference type="SUPFAM" id="SSF53748">
    <property type="entry name" value="Phosphoglycerate kinase"/>
    <property type="match status" value="1"/>
</dbReference>
<dbReference type="InterPro" id="IPR036043">
    <property type="entry name" value="Phosphoglycerate_kinase_sf"/>
</dbReference>
<dbReference type="Pfam" id="PF00162">
    <property type="entry name" value="PGK"/>
    <property type="match status" value="1"/>
</dbReference>
<evidence type="ECO:0000256" key="2">
    <source>
        <dbReference type="ARBA" id="ARBA00008982"/>
    </source>
</evidence>
<dbReference type="GO" id="GO:0004618">
    <property type="term" value="F:phosphoglycerate kinase activity"/>
    <property type="evidence" value="ECO:0007669"/>
    <property type="project" value="UniProtKB-EC"/>
</dbReference>
<evidence type="ECO:0000256" key="3">
    <source>
        <dbReference type="ARBA" id="ARBA00013061"/>
    </source>
</evidence>
<comment type="catalytic activity">
    <reaction evidence="1">
        <text>(2R)-3-phosphoglycerate + ATP = (2R)-3-phospho-glyceroyl phosphate + ADP</text>
        <dbReference type="Rhea" id="RHEA:14801"/>
        <dbReference type="ChEBI" id="CHEBI:30616"/>
        <dbReference type="ChEBI" id="CHEBI:57604"/>
        <dbReference type="ChEBI" id="CHEBI:58272"/>
        <dbReference type="ChEBI" id="CHEBI:456216"/>
        <dbReference type="EC" id="2.7.2.3"/>
    </reaction>
</comment>
<sequence>LGEEMPKKTVRDVEVEGKRIFLRVDFNVPLDVNTGVISDDSRIQASLPTIKYLVDYKAKIILCSHLGRPKGKVVEELRMAPVAQRLSRLTGLWVSTARDCVGQEVESKIQTLKEGDLLFLENVRFHPEEETNDPNFAQELAKLADIYVDDAFGTAHRAHASTVGIAKHLPSVAGFLMEKELKIMGDLLHNPEHPFACLIGGAKVSDKMGLLQNMLRKVDMLLVGGGMVATFLKAQGYEVGHSLIEEDKLGLARDLLQEAEEWKVPLLLPIDVVV</sequence>
<feature type="non-terminal residue" evidence="8">
    <location>
        <position position="274"/>
    </location>
</feature>
<evidence type="ECO:0000256" key="7">
    <source>
        <dbReference type="ARBA" id="ARBA00022840"/>
    </source>
</evidence>
<reference evidence="8" key="1">
    <citation type="journal article" date="2014" name="Front. Microbiol.">
        <title>High frequency of phylogenetically diverse reductive dehalogenase-homologous genes in deep subseafloor sedimentary metagenomes.</title>
        <authorList>
            <person name="Kawai M."/>
            <person name="Futagami T."/>
            <person name="Toyoda A."/>
            <person name="Takaki Y."/>
            <person name="Nishi S."/>
            <person name="Hori S."/>
            <person name="Arai W."/>
            <person name="Tsubouchi T."/>
            <person name="Morono Y."/>
            <person name="Uchiyama I."/>
            <person name="Ito T."/>
            <person name="Fujiyama A."/>
            <person name="Inagaki F."/>
            <person name="Takami H."/>
        </authorList>
    </citation>
    <scope>NUCLEOTIDE SEQUENCE</scope>
    <source>
        <strain evidence="8">Expedition CK06-06</strain>
    </source>
</reference>
<dbReference type="GO" id="GO:0043531">
    <property type="term" value="F:ADP binding"/>
    <property type="evidence" value="ECO:0007669"/>
    <property type="project" value="TreeGrafter"/>
</dbReference>
<dbReference type="GO" id="GO:0006094">
    <property type="term" value="P:gluconeogenesis"/>
    <property type="evidence" value="ECO:0007669"/>
    <property type="project" value="TreeGrafter"/>
</dbReference>
<proteinExistence type="inferred from homology"/>
<evidence type="ECO:0000256" key="6">
    <source>
        <dbReference type="ARBA" id="ARBA00022777"/>
    </source>
</evidence>
<dbReference type="GO" id="GO:0006096">
    <property type="term" value="P:glycolytic process"/>
    <property type="evidence" value="ECO:0007669"/>
    <property type="project" value="InterPro"/>
</dbReference>
<dbReference type="PANTHER" id="PTHR11406:SF23">
    <property type="entry name" value="PHOSPHOGLYCERATE KINASE 1, CHLOROPLASTIC-RELATED"/>
    <property type="match status" value="1"/>
</dbReference>
<dbReference type="PANTHER" id="PTHR11406">
    <property type="entry name" value="PHOSPHOGLYCERATE KINASE"/>
    <property type="match status" value="1"/>
</dbReference>
<evidence type="ECO:0000256" key="4">
    <source>
        <dbReference type="ARBA" id="ARBA00022679"/>
    </source>
</evidence>
<accession>X1NTM6</accession>
<keyword evidence="4" id="KW-0808">Transferase</keyword>
<comment type="similarity">
    <text evidence="2">Belongs to the phosphoglycerate kinase family.</text>
</comment>
<organism evidence="8">
    <name type="scientific">marine sediment metagenome</name>
    <dbReference type="NCBI Taxonomy" id="412755"/>
    <lineage>
        <taxon>unclassified sequences</taxon>
        <taxon>metagenomes</taxon>
        <taxon>ecological metagenomes</taxon>
    </lineage>
</organism>
<feature type="non-terminal residue" evidence="8">
    <location>
        <position position="1"/>
    </location>
</feature>
<gene>
    <name evidence="8" type="ORF">S06H3_34466</name>
</gene>
<dbReference type="GO" id="GO:0005524">
    <property type="term" value="F:ATP binding"/>
    <property type="evidence" value="ECO:0007669"/>
    <property type="project" value="UniProtKB-KW"/>
</dbReference>
<keyword evidence="5" id="KW-0547">Nucleotide-binding</keyword>
<dbReference type="InterPro" id="IPR001576">
    <property type="entry name" value="Phosphoglycerate_kinase"/>
</dbReference>
<keyword evidence="7" id="KW-0067">ATP-binding</keyword>
<protein>
    <recommendedName>
        <fullName evidence="3">phosphoglycerate kinase</fullName>
        <ecNumber evidence="3">2.7.2.3</ecNumber>
    </recommendedName>
</protein>
<evidence type="ECO:0000256" key="1">
    <source>
        <dbReference type="ARBA" id="ARBA00000642"/>
    </source>
</evidence>
<name>X1NTM6_9ZZZZ</name>
<dbReference type="FunFam" id="3.40.50.1260:FF:000006">
    <property type="entry name" value="Phosphoglycerate kinase"/>
    <property type="match status" value="1"/>
</dbReference>
<comment type="caution">
    <text evidence="8">The sequence shown here is derived from an EMBL/GenBank/DDBJ whole genome shotgun (WGS) entry which is preliminary data.</text>
</comment>
<dbReference type="GO" id="GO:0005829">
    <property type="term" value="C:cytosol"/>
    <property type="evidence" value="ECO:0007669"/>
    <property type="project" value="TreeGrafter"/>
</dbReference>
<evidence type="ECO:0000256" key="5">
    <source>
        <dbReference type="ARBA" id="ARBA00022741"/>
    </source>
</evidence>
<dbReference type="Gene3D" id="3.40.50.1260">
    <property type="entry name" value="Phosphoglycerate kinase, N-terminal domain"/>
    <property type="match status" value="2"/>
</dbReference>
<dbReference type="PRINTS" id="PR00477">
    <property type="entry name" value="PHGLYCKINASE"/>
</dbReference>
<keyword evidence="6" id="KW-0418">Kinase</keyword>
<dbReference type="EMBL" id="BARV01020695">
    <property type="protein sequence ID" value="GAI30150.1"/>
    <property type="molecule type" value="Genomic_DNA"/>
</dbReference>